<name>A0ABS3FM66_9CYAN</name>
<protein>
    <recommendedName>
        <fullName evidence="3">Hydrogenase maturation nickel metallochaperone HypA</fullName>
    </recommendedName>
</protein>
<evidence type="ECO:0000313" key="1">
    <source>
        <dbReference type="EMBL" id="MBO0347741.1"/>
    </source>
</evidence>
<sequence length="67" mass="7950">MTEIPRELNDDELKEWQVRLNEANRNNIFCHCRHCGEEWVDSFTDIPCKSCGSRNVEYIACWQFPDG</sequence>
<dbReference type="RefSeq" id="WP_207086317.1">
    <property type="nucleotide sequence ID" value="NZ_JAFLQW010000033.1"/>
</dbReference>
<dbReference type="EMBL" id="JAFLQW010000033">
    <property type="protein sequence ID" value="MBO0347741.1"/>
    <property type="molecule type" value="Genomic_DNA"/>
</dbReference>
<evidence type="ECO:0000313" key="2">
    <source>
        <dbReference type="Proteomes" id="UP000664844"/>
    </source>
</evidence>
<reference evidence="1 2" key="1">
    <citation type="submission" date="2021-03" db="EMBL/GenBank/DDBJ databases">
        <title>Metabolic Capacity of the Antarctic Cyanobacterium Phormidium pseudopriestleyi that Sustains Oxygenic Photosynthesis in the Presence of Hydrogen Sulfide.</title>
        <authorList>
            <person name="Lumian J.E."/>
            <person name="Jungblut A.D."/>
            <person name="Dillon M.L."/>
            <person name="Hawes I."/>
            <person name="Doran P.T."/>
            <person name="Mackey T.J."/>
            <person name="Dick G.J."/>
            <person name="Grettenberger C.L."/>
            <person name="Sumner D.Y."/>
        </authorList>
    </citation>
    <scope>NUCLEOTIDE SEQUENCE [LARGE SCALE GENOMIC DNA]</scope>
    <source>
        <strain evidence="1 2">FRX01</strain>
    </source>
</reference>
<comment type="caution">
    <text evidence="1">The sequence shown here is derived from an EMBL/GenBank/DDBJ whole genome shotgun (WGS) entry which is preliminary data.</text>
</comment>
<evidence type="ECO:0008006" key="3">
    <source>
        <dbReference type="Google" id="ProtNLM"/>
    </source>
</evidence>
<organism evidence="1 2">
    <name type="scientific">Phormidium pseudopriestleyi FRX01</name>
    <dbReference type="NCBI Taxonomy" id="1759528"/>
    <lineage>
        <taxon>Bacteria</taxon>
        <taxon>Bacillati</taxon>
        <taxon>Cyanobacteriota</taxon>
        <taxon>Cyanophyceae</taxon>
        <taxon>Oscillatoriophycideae</taxon>
        <taxon>Oscillatoriales</taxon>
        <taxon>Oscillatoriaceae</taxon>
        <taxon>Phormidium</taxon>
    </lineage>
</organism>
<accession>A0ABS3FM66</accession>
<proteinExistence type="predicted"/>
<keyword evidence="2" id="KW-1185">Reference proteome</keyword>
<gene>
    <name evidence="1" type="ORF">J0895_01170</name>
</gene>
<dbReference type="Proteomes" id="UP000664844">
    <property type="component" value="Unassembled WGS sequence"/>
</dbReference>